<organism evidence="7 8">
    <name type="scientific">Larkinella arboricola</name>
    <dbReference type="NCBI Taxonomy" id="643671"/>
    <lineage>
        <taxon>Bacteria</taxon>
        <taxon>Pseudomonadati</taxon>
        <taxon>Bacteroidota</taxon>
        <taxon>Cytophagia</taxon>
        <taxon>Cytophagales</taxon>
        <taxon>Spirosomataceae</taxon>
        <taxon>Larkinella</taxon>
    </lineage>
</organism>
<sequence length="159" mass="16872">MATYHLKINGKIRPVNVDPSTPMLWVLRDHLDLPGTKYGCGIAQCGACKVHVDGVAVPSCQLPVSAVGKQAITTIEGLSARGDHPVQKAWIEHDVAQCGYCQAGQIMTAAALLKQNPKPTDEDIDAAMSGNICRCGTYLLIKEAIKSAAKETAGSSTRK</sequence>
<dbReference type="InterPro" id="IPR036010">
    <property type="entry name" value="2Fe-2S_ferredoxin-like_sf"/>
</dbReference>
<dbReference type="InterPro" id="IPR012675">
    <property type="entry name" value="Beta-grasp_dom_sf"/>
</dbReference>
<evidence type="ECO:0000259" key="6">
    <source>
        <dbReference type="PROSITE" id="PS51085"/>
    </source>
</evidence>
<dbReference type="FunFam" id="1.10.150.120:FF:000003">
    <property type="entry name" value="Carbon monoxide dehydrogenase, small subunit"/>
    <property type="match status" value="1"/>
</dbReference>
<dbReference type="OrthoDB" id="9796880at2"/>
<keyword evidence="2" id="KW-0479">Metal-binding</keyword>
<dbReference type="InterPro" id="IPR001041">
    <property type="entry name" value="2Fe-2S_ferredoxin-type"/>
</dbReference>
<evidence type="ECO:0000313" key="7">
    <source>
        <dbReference type="EMBL" id="RAJ92976.1"/>
    </source>
</evidence>
<dbReference type="Gene3D" id="1.10.150.120">
    <property type="entry name" value="[2Fe-2S]-binding domain"/>
    <property type="match status" value="1"/>
</dbReference>
<dbReference type="PROSITE" id="PS51085">
    <property type="entry name" value="2FE2S_FER_2"/>
    <property type="match status" value="1"/>
</dbReference>
<dbReference type="Proteomes" id="UP000248790">
    <property type="component" value="Unassembled WGS sequence"/>
</dbReference>
<keyword evidence="1" id="KW-0001">2Fe-2S</keyword>
<dbReference type="AlphaFoldDB" id="A0A327WQN4"/>
<gene>
    <name evidence="7" type="ORF">LX87_04488</name>
</gene>
<dbReference type="SUPFAM" id="SSF54292">
    <property type="entry name" value="2Fe-2S ferredoxin-like"/>
    <property type="match status" value="1"/>
</dbReference>
<keyword evidence="8" id="KW-1185">Reference proteome</keyword>
<dbReference type="GO" id="GO:0051537">
    <property type="term" value="F:2 iron, 2 sulfur cluster binding"/>
    <property type="evidence" value="ECO:0007669"/>
    <property type="project" value="UniProtKB-KW"/>
</dbReference>
<dbReference type="GO" id="GO:0016491">
    <property type="term" value="F:oxidoreductase activity"/>
    <property type="evidence" value="ECO:0007669"/>
    <property type="project" value="UniProtKB-KW"/>
</dbReference>
<comment type="caution">
    <text evidence="7">The sequence shown here is derived from an EMBL/GenBank/DDBJ whole genome shotgun (WGS) entry which is preliminary data.</text>
</comment>
<dbReference type="Pfam" id="PF01799">
    <property type="entry name" value="Fer2_2"/>
    <property type="match status" value="1"/>
</dbReference>
<keyword evidence="3" id="KW-0560">Oxidoreductase</keyword>
<dbReference type="InterPro" id="IPR002888">
    <property type="entry name" value="2Fe-2S-bd"/>
</dbReference>
<dbReference type="SUPFAM" id="SSF47741">
    <property type="entry name" value="CO dehydrogenase ISP C-domain like"/>
    <property type="match status" value="1"/>
</dbReference>
<dbReference type="CDD" id="cd00207">
    <property type="entry name" value="fer2"/>
    <property type="match status" value="1"/>
</dbReference>
<evidence type="ECO:0000256" key="5">
    <source>
        <dbReference type="ARBA" id="ARBA00023014"/>
    </source>
</evidence>
<evidence type="ECO:0000256" key="2">
    <source>
        <dbReference type="ARBA" id="ARBA00022723"/>
    </source>
</evidence>
<evidence type="ECO:0000313" key="8">
    <source>
        <dbReference type="Proteomes" id="UP000248790"/>
    </source>
</evidence>
<evidence type="ECO:0000256" key="1">
    <source>
        <dbReference type="ARBA" id="ARBA00022714"/>
    </source>
</evidence>
<evidence type="ECO:0000256" key="3">
    <source>
        <dbReference type="ARBA" id="ARBA00023002"/>
    </source>
</evidence>
<evidence type="ECO:0000256" key="4">
    <source>
        <dbReference type="ARBA" id="ARBA00023004"/>
    </source>
</evidence>
<dbReference type="GO" id="GO:0046872">
    <property type="term" value="F:metal ion binding"/>
    <property type="evidence" value="ECO:0007669"/>
    <property type="project" value="UniProtKB-KW"/>
</dbReference>
<dbReference type="PANTHER" id="PTHR44379">
    <property type="entry name" value="OXIDOREDUCTASE WITH IRON-SULFUR SUBUNIT"/>
    <property type="match status" value="1"/>
</dbReference>
<dbReference type="PANTHER" id="PTHR44379:SF2">
    <property type="entry name" value="BLR6218 PROTEIN"/>
    <property type="match status" value="1"/>
</dbReference>
<keyword evidence="4" id="KW-0408">Iron</keyword>
<dbReference type="PROSITE" id="PS00197">
    <property type="entry name" value="2FE2S_FER_1"/>
    <property type="match status" value="1"/>
</dbReference>
<keyword evidence="5" id="KW-0411">Iron-sulfur</keyword>
<dbReference type="InterPro" id="IPR006058">
    <property type="entry name" value="2Fe2S_fd_BS"/>
</dbReference>
<dbReference type="RefSeq" id="WP_111630521.1">
    <property type="nucleotide sequence ID" value="NZ_QLMC01000006.1"/>
</dbReference>
<protein>
    <submittedName>
        <fullName evidence="7">Isoquinoline 1-oxidoreductase alpha subunit</fullName>
    </submittedName>
</protein>
<feature type="domain" description="2Fe-2S ferredoxin-type" evidence="6">
    <location>
        <begin position="2"/>
        <end position="78"/>
    </location>
</feature>
<dbReference type="EMBL" id="QLMC01000006">
    <property type="protein sequence ID" value="RAJ92976.1"/>
    <property type="molecule type" value="Genomic_DNA"/>
</dbReference>
<dbReference type="Pfam" id="PF00111">
    <property type="entry name" value="Fer2"/>
    <property type="match status" value="1"/>
</dbReference>
<name>A0A327WQN4_LARAB</name>
<proteinExistence type="predicted"/>
<dbReference type="Gene3D" id="3.10.20.30">
    <property type="match status" value="1"/>
</dbReference>
<dbReference type="InterPro" id="IPR051452">
    <property type="entry name" value="Diverse_Oxidoreductases"/>
</dbReference>
<dbReference type="InterPro" id="IPR036884">
    <property type="entry name" value="2Fe-2S-bd_dom_sf"/>
</dbReference>
<accession>A0A327WQN4</accession>
<reference evidence="7 8" key="1">
    <citation type="submission" date="2018-06" db="EMBL/GenBank/DDBJ databases">
        <title>Genomic Encyclopedia of Archaeal and Bacterial Type Strains, Phase II (KMG-II): from individual species to whole genera.</title>
        <authorList>
            <person name="Goeker M."/>
        </authorList>
    </citation>
    <scope>NUCLEOTIDE SEQUENCE [LARGE SCALE GENOMIC DNA]</scope>
    <source>
        <strain evidence="7 8">DSM 21851</strain>
    </source>
</reference>